<feature type="domain" description="RRM" evidence="6">
    <location>
        <begin position="8"/>
        <end position="85"/>
    </location>
</feature>
<evidence type="ECO:0000256" key="1">
    <source>
        <dbReference type="ARBA" id="ARBA00004123"/>
    </source>
</evidence>
<dbReference type="GO" id="GO:0000785">
    <property type="term" value="C:chromatin"/>
    <property type="evidence" value="ECO:0007669"/>
    <property type="project" value="TreeGrafter"/>
</dbReference>
<dbReference type="InterPro" id="IPR000504">
    <property type="entry name" value="RRM_dom"/>
</dbReference>
<dbReference type="GO" id="GO:0005654">
    <property type="term" value="C:nucleoplasm"/>
    <property type="evidence" value="ECO:0007669"/>
    <property type="project" value="TreeGrafter"/>
</dbReference>
<dbReference type="InterPro" id="IPR012677">
    <property type="entry name" value="Nucleotide-bd_a/b_plait_sf"/>
</dbReference>
<dbReference type="GO" id="GO:0003723">
    <property type="term" value="F:RNA binding"/>
    <property type="evidence" value="ECO:0007669"/>
    <property type="project" value="UniProtKB-UniRule"/>
</dbReference>
<feature type="compositionally biased region" description="Pro residues" evidence="5">
    <location>
        <begin position="488"/>
        <end position="530"/>
    </location>
</feature>
<feature type="compositionally biased region" description="Polar residues" evidence="5">
    <location>
        <begin position="459"/>
        <end position="472"/>
    </location>
</feature>
<feature type="coiled-coil region" evidence="4">
    <location>
        <begin position="1141"/>
        <end position="1196"/>
    </location>
</feature>
<comment type="subcellular location">
    <subcellularLocation>
        <location evidence="1">Nucleus</location>
    </subcellularLocation>
</comment>
<evidence type="ECO:0000313" key="7">
    <source>
        <dbReference type="EMBL" id="OAO16777.1"/>
    </source>
</evidence>
<dbReference type="OrthoDB" id="1875751at2759"/>
<dbReference type="STRING" id="478820.A0A196SKQ7"/>
<dbReference type="InterPro" id="IPR036322">
    <property type="entry name" value="WD40_repeat_dom_sf"/>
</dbReference>
<dbReference type="PANTHER" id="PTHR48033:SF10">
    <property type="entry name" value="RNA-BINDING PROTEIN SQUID"/>
    <property type="match status" value="1"/>
</dbReference>
<evidence type="ECO:0000313" key="8">
    <source>
        <dbReference type="Proteomes" id="UP000078348"/>
    </source>
</evidence>
<dbReference type="Pfam" id="PF00076">
    <property type="entry name" value="RRM_1"/>
    <property type="match status" value="3"/>
</dbReference>
<dbReference type="CDD" id="cd00590">
    <property type="entry name" value="RRM_SF"/>
    <property type="match status" value="2"/>
</dbReference>
<sequence>MERISTMNKVFVRKVPKNATERIVKEALSEFGEVDNVIIPKDQYTLKPRGFVYVIFKNPYSAEAAIRKGTCKIMGADAEISEAKKSSSQQKQCQRLFIRGIPPNSNEADLLKFFNSVGKVTVHIFPKDRNNGLLRNFCFITFESEALTEKLLREGTLQYNNLVLTVVPAQSRDVLYPDSYTQETADDKVNQLVANTGDEYDPLDNLPAAPPSSYPPSSYDPYAYNQYPNTYNYDAPYDYQQPCYQDPNAPNYYDPNAYPYYDPKAAPPAYDPNAPPAYNSNAPPAYDPNAPPAYDPNAPPAYDPKAAPPYNPNAYPAPATAAEATPSSAYVLPSAVPAAQDKPTPDAAAPSAEKEATAPAPYDPNAPQPFESKDAPPPTYDPKAPAPYDPNAPPAYDPNAPPAYDPKSTPYDPKTAPVYDPNAPPSYDPKSTPYDPNAPPAYNSKSTPYDPNAPPSYDPKSTSYDPKSTPYNPNAPPTYDPKAAPYDPTYPPYNPAVPPYNPAVPPYDPKRAPPYNPNAPPPYYPNMPPYDPKRAPPYDYYNQYGAYPPNDPYYPPPPASNWDRRDNNPRPERRASNWDRRDGPAPSTQPPSRFDRPDRPDRDERPSHFDRDDRGSRFDRDDRGSRFDRDDRGSRFDRDDRGSRFDKADRGWERRGSRENRGRRSRSRSRSRSPSRSKPQEDTNRIFVSGLDPRVSEQVIRDHFSPFGKVVSVKFPMNHETGRQRDLAYITMESSADVDRAKREDIQQLNQMLDACKEIGDRMLSAICTTIPEWKNAQADVAEIRGDIVCTFKNVESIFNDLLKLYRNGQFNGVASSSSSSLQQSVYELFRLCMGYSGVTSVENQVASVTEVIRKCLQPYQLKSLSDLFREYREMKAKPNDRTQYPAWSSPQGGFSSQSAESQYRTFLLAFVQEVNAWVDALDGAMNSAAVAAGIAIGGENDQARFSDAVLQSMTVDRFMKYCKQQESLMDTRVRDMVQITKMVLDVMKAPANNTVLAPANPVGATNVNAVNTNAVGGVNANAVGGVVNTNTIGGVMNTNTVGGVVNGLNTNTANINGMGGTMTGSEAFAAREKEGQLKALLRDCDELISLYLADLQTRSDPRLVRTTAVDALLQRVRAVTLTGPTAQWTSTEILLVLQRLKEKESQLLAVQEKYDLLIRDMMRVENERDEMKKKAEEAETQAGVAKQELQQKETELETWKQIANRSGGGGAYPLLGSSPAVVTNPYAITPYSTTAHSEAEIDALINRQLNPDSGKRVLPVSSFAVAKKRVPLLYAAIYDGTVSIWDLEKKKVAQSLQTDDRECYSIALDPETDDVFATAGLKGCITLNDIRDSRMRNVTGFMMEEGQPLGKVVWCPRSTWYIAAIPMEDTRVVVYDIRSMNSPCNYFRGHHHYVNSLEWSQHHDAQALSTDYAGKVELEDVG</sequence>
<reference evidence="7 8" key="1">
    <citation type="submission" date="2016-05" db="EMBL/GenBank/DDBJ databases">
        <title>Nuclear genome of Blastocystis sp. subtype 1 NandII.</title>
        <authorList>
            <person name="Gentekaki E."/>
            <person name="Curtis B."/>
            <person name="Stairs C."/>
            <person name="Eme L."/>
            <person name="Herman E."/>
            <person name="Klimes V."/>
            <person name="Arias M.C."/>
            <person name="Elias M."/>
            <person name="Hilliou F."/>
            <person name="Klute M."/>
            <person name="Malik S.-B."/>
            <person name="Pightling A."/>
            <person name="Rachubinski R."/>
            <person name="Salas D."/>
            <person name="Schlacht A."/>
            <person name="Suga H."/>
            <person name="Archibald J."/>
            <person name="Ball S.G."/>
            <person name="Clark G."/>
            <person name="Dacks J."/>
            <person name="Van Der Giezen M."/>
            <person name="Tsaousis A."/>
            <person name="Roger A."/>
        </authorList>
    </citation>
    <scope>NUCLEOTIDE SEQUENCE [LARGE SCALE GENOMIC DNA]</scope>
    <source>
        <strain evidence="8">ATCC 50177 / NandII</strain>
    </source>
</reference>
<accession>A0A196SKQ7</accession>
<name>A0A196SKQ7_BLAHN</name>
<dbReference type="SMART" id="SM00360">
    <property type="entry name" value="RRM"/>
    <property type="match status" value="3"/>
</dbReference>
<keyword evidence="7" id="KW-0240">DNA-directed RNA polymerase</keyword>
<gene>
    <name evidence="7" type="ORF">AV274_1491</name>
</gene>
<dbReference type="GO" id="GO:0000428">
    <property type="term" value="C:DNA-directed RNA polymerase complex"/>
    <property type="evidence" value="ECO:0007669"/>
    <property type="project" value="UniProtKB-KW"/>
</dbReference>
<feature type="domain" description="RRM" evidence="6">
    <location>
        <begin position="684"/>
        <end position="750"/>
    </location>
</feature>
<dbReference type="SUPFAM" id="SSF54928">
    <property type="entry name" value="RNA-binding domain, RBD"/>
    <property type="match status" value="3"/>
</dbReference>
<dbReference type="InterPro" id="IPR035979">
    <property type="entry name" value="RBD_domain_sf"/>
</dbReference>
<evidence type="ECO:0000256" key="3">
    <source>
        <dbReference type="PROSITE-ProRule" id="PRU00176"/>
    </source>
</evidence>
<dbReference type="Gene3D" id="3.30.70.330">
    <property type="match status" value="3"/>
</dbReference>
<feature type="region of interest" description="Disordered" evidence="5">
    <location>
        <begin position="338"/>
        <end position="689"/>
    </location>
</feature>
<feature type="compositionally biased region" description="Pro residues" evidence="5">
    <location>
        <begin position="285"/>
        <end position="311"/>
    </location>
</feature>
<dbReference type="InterPro" id="IPR001680">
    <property type="entry name" value="WD40_rpt"/>
</dbReference>
<evidence type="ECO:0000256" key="4">
    <source>
        <dbReference type="SAM" id="Coils"/>
    </source>
</evidence>
<dbReference type="PROSITE" id="PS50102">
    <property type="entry name" value="RRM"/>
    <property type="match status" value="3"/>
</dbReference>
<comment type="caution">
    <text evidence="7">The sequence shown here is derived from an EMBL/GenBank/DDBJ whole genome shotgun (WGS) entry which is preliminary data.</text>
</comment>
<dbReference type="Proteomes" id="UP000078348">
    <property type="component" value="Unassembled WGS sequence"/>
</dbReference>
<feature type="compositionally biased region" description="Basic and acidic residues" evidence="5">
    <location>
        <begin position="562"/>
        <end position="583"/>
    </location>
</feature>
<dbReference type="EMBL" id="LXWW01000061">
    <property type="protein sequence ID" value="OAO16777.1"/>
    <property type="molecule type" value="Genomic_DNA"/>
</dbReference>
<feature type="domain" description="RRM" evidence="6">
    <location>
        <begin position="94"/>
        <end position="171"/>
    </location>
</feature>
<feature type="compositionally biased region" description="Basic and acidic residues" evidence="5">
    <location>
        <begin position="593"/>
        <end position="662"/>
    </location>
</feature>
<proteinExistence type="predicted"/>
<dbReference type="PANTHER" id="PTHR48033">
    <property type="entry name" value="RNA-BINDING (RRM/RBD/RNP MOTIFS) FAMILY PROTEIN"/>
    <property type="match status" value="1"/>
</dbReference>
<dbReference type="InterPro" id="IPR015943">
    <property type="entry name" value="WD40/YVTN_repeat-like_dom_sf"/>
</dbReference>
<feature type="region of interest" description="Disordered" evidence="5">
    <location>
        <begin position="235"/>
        <end position="320"/>
    </location>
</feature>
<dbReference type="SMART" id="SM00320">
    <property type="entry name" value="WD40"/>
    <property type="match status" value="3"/>
</dbReference>
<keyword evidence="4" id="KW-0175">Coiled coil</keyword>
<feature type="compositionally biased region" description="Pro residues" evidence="5">
    <location>
        <begin position="265"/>
        <end position="275"/>
    </location>
</feature>
<keyword evidence="8" id="KW-1185">Reference proteome</keyword>
<evidence type="ECO:0000256" key="5">
    <source>
        <dbReference type="SAM" id="MobiDB-lite"/>
    </source>
</evidence>
<dbReference type="Gene3D" id="2.130.10.10">
    <property type="entry name" value="YVTN repeat-like/Quinoprotein amine dehydrogenase"/>
    <property type="match status" value="1"/>
</dbReference>
<feature type="compositionally biased region" description="Pro residues" evidence="5">
    <location>
        <begin position="375"/>
        <end position="404"/>
    </location>
</feature>
<feature type="region of interest" description="Disordered" evidence="5">
    <location>
        <begin position="197"/>
        <end position="220"/>
    </location>
</feature>
<keyword evidence="2" id="KW-0539">Nucleus</keyword>
<dbReference type="GO" id="GO:0010468">
    <property type="term" value="P:regulation of gene expression"/>
    <property type="evidence" value="ECO:0007669"/>
    <property type="project" value="TreeGrafter"/>
</dbReference>
<keyword evidence="7" id="KW-0804">Transcription</keyword>
<keyword evidence="3" id="KW-0694">RNA-binding</keyword>
<evidence type="ECO:0000256" key="2">
    <source>
        <dbReference type="ARBA" id="ARBA00023242"/>
    </source>
</evidence>
<feature type="compositionally biased region" description="Basic residues" evidence="5">
    <location>
        <begin position="663"/>
        <end position="675"/>
    </location>
</feature>
<dbReference type="PRINTS" id="PR01217">
    <property type="entry name" value="PRICHEXTENSN"/>
</dbReference>
<organism evidence="7 8">
    <name type="scientific">Blastocystis sp. subtype 1 (strain ATCC 50177 / NandII)</name>
    <dbReference type="NCBI Taxonomy" id="478820"/>
    <lineage>
        <taxon>Eukaryota</taxon>
        <taxon>Sar</taxon>
        <taxon>Stramenopiles</taxon>
        <taxon>Bigyra</taxon>
        <taxon>Opalozoa</taxon>
        <taxon>Opalinata</taxon>
        <taxon>Blastocystidae</taxon>
        <taxon>Blastocystis</taxon>
    </lineage>
</organism>
<evidence type="ECO:0000259" key="6">
    <source>
        <dbReference type="PROSITE" id="PS50102"/>
    </source>
</evidence>
<feature type="compositionally biased region" description="Low complexity" evidence="5">
    <location>
        <begin position="246"/>
        <end position="264"/>
    </location>
</feature>
<dbReference type="SUPFAM" id="SSF50978">
    <property type="entry name" value="WD40 repeat-like"/>
    <property type="match status" value="1"/>
</dbReference>
<protein>
    <submittedName>
        <fullName evidence="7">DNA-directed RNA polymerase II largest subunit</fullName>
    </submittedName>
</protein>
<feature type="compositionally biased region" description="Pro residues" evidence="5">
    <location>
        <begin position="549"/>
        <end position="559"/>
    </location>
</feature>